<dbReference type="Gene3D" id="1.10.8.50">
    <property type="match status" value="1"/>
</dbReference>
<dbReference type="InterPro" id="IPR047806">
    <property type="entry name" value="IHF_actinobact"/>
</dbReference>
<evidence type="ECO:0000313" key="3">
    <source>
        <dbReference type="Proteomes" id="UP000664109"/>
    </source>
</evidence>
<accession>A0ABS2V283</accession>
<feature type="domain" description="Integration host factor-like helix-two turn-helix" evidence="1">
    <location>
        <begin position="33"/>
        <end position="101"/>
    </location>
</feature>
<dbReference type="InterPro" id="IPR010979">
    <property type="entry name" value="Ribosomal_uS13-like_H2TH"/>
</dbReference>
<dbReference type="Pfam" id="PF22525">
    <property type="entry name" value="H2TH_5"/>
    <property type="match status" value="1"/>
</dbReference>
<dbReference type="SUPFAM" id="SSF46946">
    <property type="entry name" value="S13-like H2TH domain"/>
    <property type="match status" value="1"/>
</dbReference>
<organism evidence="2 3">
    <name type="scientific">Streptomyces zhihengii</name>
    <dbReference type="NCBI Taxonomy" id="1818004"/>
    <lineage>
        <taxon>Bacteria</taxon>
        <taxon>Bacillati</taxon>
        <taxon>Actinomycetota</taxon>
        <taxon>Actinomycetes</taxon>
        <taxon>Kitasatosporales</taxon>
        <taxon>Streptomycetaceae</taxon>
        <taxon>Streptomyces</taxon>
    </lineage>
</organism>
<keyword evidence="3" id="KW-1185">Reference proteome</keyword>
<protein>
    <submittedName>
        <fullName evidence="2">Integration host factor</fullName>
    </submittedName>
</protein>
<reference evidence="2 3" key="1">
    <citation type="journal article" date="2016" name="Arch. Microbiol.">
        <title>Streptomyces zhihengii sp. nov., isolated from rhizospheric soil of Psammosilene tunicoides.</title>
        <authorList>
            <person name="Huang M.J."/>
            <person name="Fei J.J."/>
            <person name="Salam N."/>
            <person name="Kim C.J."/>
            <person name="Hozzein W.N."/>
            <person name="Xiao M."/>
            <person name="Huang H.Q."/>
            <person name="Li W.J."/>
        </authorList>
    </citation>
    <scope>NUCLEOTIDE SEQUENCE [LARGE SCALE GENOMIC DNA]</scope>
    <source>
        <strain evidence="2 3">YIM T102</strain>
    </source>
</reference>
<name>A0ABS2V283_9ACTN</name>
<proteinExistence type="predicted"/>
<sequence>MTDLPTLTPEQRAAALQKAALVRRERSQLLGELKSRQRSLPDVLRSTSDVVGKTKVRQLLEAIPGVGKVRAAQVMEELAIPEGRRVQGLGPRQRESILQRFPARA</sequence>
<dbReference type="RefSeq" id="WP_205377881.1">
    <property type="nucleotide sequence ID" value="NZ_JAFEJA010000002.1"/>
</dbReference>
<dbReference type="NCBIfam" id="NF041260">
    <property type="entry name" value="actino_IHF"/>
    <property type="match status" value="1"/>
</dbReference>
<dbReference type="Proteomes" id="UP000664109">
    <property type="component" value="Unassembled WGS sequence"/>
</dbReference>
<evidence type="ECO:0000313" key="2">
    <source>
        <dbReference type="EMBL" id="MBM9623798.1"/>
    </source>
</evidence>
<dbReference type="InterPro" id="IPR055201">
    <property type="entry name" value="IHF-like_H2TH"/>
</dbReference>
<comment type="caution">
    <text evidence="2">The sequence shown here is derived from an EMBL/GenBank/DDBJ whole genome shotgun (WGS) entry which is preliminary data.</text>
</comment>
<dbReference type="EMBL" id="JAFEJA010000002">
    <property type="protein sequence ID" value="MBM9623798.1"/>
    <property type="molecule type" value="Genomic_DNA"/>
</dbReference>
<gene>
    <name evidence="2" type="ORF">JE024_34985</name>
</gene>
<evidence type="ECO:0000259" key="1">
    <source>
        <dbReference type="Pfam" id="PF22525"/>
    </source>
</evidence>